<protein>
    <recommendedName>
        <fullName evidence="4">Cys-tRNA(Pro)/Cys-tRNA(Cys) deacylase</fullName>
        <ecNumber evidence="4">4.2.-.-</ecNumber>
    </recommendedName>
</protein>
<dbReference type="RefSeq" id="WP_006236166.1">
    <property type="nucleotide sequence ID" value="NZ_CABIYU010000014.1"/>
</dbReference>
<dbReference type="STRING" id="74426.ERS852399_01520"/>
<dbReference type="AlphaFoldDB" id="A0A174EIE0"/>
<evidence type="ECO:0000256" key="1">
    <source>
        <dbReference type="ARBA" id="ARBA00009798"/>
    </source>
</evidence>
<dbReference type="PANTHER" id="PTHR30411:SF0">
    <property type="entry name" value="CYS-TRNA(PRO)_CYS-TRNA(CYS) DEACYLASE YBAK"/>
    <property type="match status" value="1"/>
</dbReference>
<sequence length="166" mass="17753">MAKAVKTPKTNAMRELESAGISYVLHTYEDDGDESVGLGVAISEQLGEEPGQGFKTLVCVTPSNDYVVCCIPVADELDLKSAARAAGEKSLAMMHVKDLLAATGYVRGGCSPVGMKKRYRTLIDETCVLWDTIFISGGKRGYQLELAPDDLIAFCGATVAAITRED</sequence>
<proteinExistence type="inferred from homology"/>
<dbReference type="GO" id="GO:0016829">
    <property type="term" value="F:lyase activity"/>
    <property type="evidence" value="ECO:0007669"/>
    <property type="project" value="UniProtKB-KW"/>
</dbReference>
<dbReference type="InterPro" id="IPR007214">
    <property type="entry name" value="YbaK/aa-tRNA-synth-assoc-dom"/>
</dbReference>
<dbReference type="Pfam" id="PF04073">
    <property type="entry name" value="tRNA_edit"/>
    <property type="match status" value="1"/>
</dbReference>
<organism evidence="5 6">
    <name type="scientific">Collinsella aerofaciens</name>
    <dbReference type="NCBI Taxonomy" id="74426"/>
    <lineage>
        <taxon>Bacteria</taxon>
        <taxon>Bacillati</taxon>
        <taxon>Actinomycetota</taxon>
        <taxon>Coriobacteriia</taxon>
        <taxon>Coriobacteriales</taxon>
        <taxon>Coriobacteriaceae</taxon>
        <taxon>Collinsella</taxon>
    </lineage>
</organism>
<dbReference type="InterPro" id="IPR004369">
    <property type="entry name" value="Prolyl-tRNA_editing_YbaK/EbsC"/>
</dbReference>
<dbReference type="SUPFAM" id="SSF55826">
    <property type="entry name" value="YbaK/ProRS associated domain"/>
    <property type="match status" value="1"/>
</dbReference>
<dbReference type="CDD" id="cd00002">
    <property type="entry name" value="YbaK_deacylase"/>
    <property type="match status" value="1"/>
</dbReference>
<accession>A0A174EIE0</accession>
<dbReference type="InterPro" id="IPR036754">
    <property type="entry name" value="YbaK/aa-tRNA-synt-asso_dom_sf"/>
</dbReference>
<dbReference type="NCBIfam" id="TIGR00011">
    <property type="entry name" value="YbaK_EbsC"/>
    <property type="match status" value="1"/>
</dbReference>
<dbReference type="EC" id="4.2.-.-" evidence="4"/>
<evidence type="ECO:0000313" key="5">
    <source>
        <dbReference type="EMBL" id="CUO36468.1"/>
    </source>
</evidence>
<gene>
    <name evidence="5" type="primary">ybaK</name>
    <name evidence="5" type="ORF">ERS852381_01450</name>
</gene>
<evidence type="ECO:0000256" key="3">
    <source>
        <dbReference type="ARBA" id="ARBA00023239"/>
    </source>
</evidence>
<evidence type="ECO:0000313" key="6">
    <source>
        <dbReference type="Proteomes" id="UP000095468"/>
    </source>
</evidence>
<dbReference type="EMBL" id="CYYP01000012">
    <property type="protein sequence ID" value="CUO36468.1"/>
    <property type="molecule type" value="Genomic_DNA"/>
</dbReference>
<evidence type="ECO:0000256" key="2">
    <source>
        <dbReference type="ARBA" id="ARBA00022917"/>
    </source>
</evidence>
<dbReference type="Proteomes" id="UP000095468">
    <property type="component" value="Unassembled WGS sequence"/>
</dbReference>
<dbReference type="PANTHER" id="PTHR30411">
    <property type="entry name" value="CYTOPLASMIC PROTEIN"/>
    <property type="match status" value="1"/>
</dbReference>
<comment type="similarity">
    <text evidence="1 4">Belongs to the prolyl-tRNA editing family. YbaK/EbsC subfamily.</text>
</comment>
<dbReference type="PaxDb" id="74426-ERS852399_01520"/>
<keyword evidence="2 4" id="KW-0648">Protein biosynthesis</keyword>
<dbReference type="GeneID" id="92848835"/>
<dbReference type="GO" id="GO:0006412">
    <property type="term" value="P:translation"/>
    <property type="evidence" value="ECO:0007669"/>
    <property type="project" value="UniProtKB-KW"/>
</dbReference>
<dbReference type="GO" id="GO:0002161">
    <property type="term" value="F:aminoacyl-tRNA deacylase activity"/>
    <property type="evidence" value="ECO:0007669"/>
    <property type="project" value="InterPro"/>
</dbReference>
<evidence type="ECO:0000256" key="4">
    <source>
        <dbReference type="PIRNR" id="PIRNR006181"/>
    </source>
</evidence>
<reference evidence="5 6" key="1">
    <citation type="submission" date="2015-09" db="EMBL/GenBank/DDBJ databases">
        <authorList>
            <consortium name="Pathogen Informatics"/>
        </authorList>
    </citation>
    <scope>NUCLEOTIDE SEQUENCE [LARGE SCALE GENOMIC DNA]</scope>
    <source>
        <strain evidence="5 6">2789STDY5608823</strain>
    </source>
</reference>
<keyword evidence="3 4" id="KW-0456">Lyase</keyword>
<dbReference type="PIRSF" id="PIRSF006181">
    <property type="entry name" value="EbsC_YbaK"/>
    <property type="match status" value="1"/>
</dbReference>
<name>A0A174EIE0_9ACTN</name>
<dbReference type="Gene3D" id="3.90.960.10">
    <property type="entry name" value="YbaK/aminoacyl-tRNA synthetase-associated domain"/>
    <property type="match status" value="1"/>
</dbReference>